<accession>A0A426YF67</accession>
<name>A0A426YF67_ENSVE</name>
<evidence type="ECO:0000313" key="2">
    <source>
        <dbReference type="EMBL" id="RRT50317.1"/>
    </source>
</evidence>
<feature type="region of interest" description="Disordered" evidence="1">
    <location>
        <begin position="1"/>
        <end position="51"/>
    </location>
</feature>
<gene>
    <name evidence="2" type="ORF">B296_00051849</name>
</gene>
<dbReference type="Proteomes" id="UP000287651">
    <property type="component" value="Unassembled WGS sequence"/>
</dbReference>
<dbReference type="EMBL" id="AMZH03012834">
    <property type="protein sequence ID" value="RRT50317.1"/>
    <property type="molecule type" value="Genomic_DNA"/>
</dbReference>
<sequence>MPNWSEGSEERGRPTTARPFVGAVGCGQGPCKGGRTRPARKGQRLPTASLQRGSTYRGVACGHDTHPPTRCLPRAAVANSAHYCRLRRGSGDSG</sequence>
<comment type="caution">
    <text evidence="2">The sequence shown here is derived from an EMBL/GenBank/DDBJ whole genome shotgun (WGS) entry which is preliminary data.</text>
</comment>
<dbReference type="AlphaFoldDB" id="A0A426YF67"/>
<reference evidence="2 3" key="1">
    <citation type="journal article" date="2014" name="Agronomy (Basel)">
        <title>A Draft Genome Sequence for Ensete ventricosum, the Drought-Tolerant Tree Against Hunger.</title>
        <authorList>
            <person name="Harrison J."/>
            <person name="Moore K.A."/>
            <person name="Paszkiewicz K."/>
            <person name="Jones T."/>
            <person name="Grant M."/>
            <person name="Ambacheew D."/>
            <person name="Muzemil S."/>
            <person name="Studholme D.J."/>
        </authorList>
    </citation>
    <scope>NUCLEOTIDE SEQUENCE [LARGE SCALE GENOMIC DNA]</scope>
</reference>
<protein>
    <submittedName>
        <fullName evidence="2">Uncharacterized protein</fullName>
    </submittedName>
</protein>
<evidence type="ECO:0000256" key="1">
    <source>
        <dbReference type="SAM" id="MobiDB-lite"/>
    </source>
</evidence>
<feature type="compositionally biased region" description="Basic residues" evidence="1">
    <location>
        <begin position="34"/>
        <end position="43"/>
    </location>
</feature>
<evidence type="ECO:0000313" key="3">
    <source>
        <dbReference type="Proteomes" id="UP000287651"/>
    </source>
</evidence>
<organism evidence="2 3">
    <name type="scientific">Ensete ventricosum</name>
    <name type="common">Abyssinian banana</name>
    <name type="synonym">Musa ensete</name>
    <dbReference type="NCBI Taxonomy" id="4639"/>
    <lineage>
        <taxon>Eukaryota</taxon>
        <taxon>Viridiplantae</taxon>
        <taxon>Streptophyta</taxon>
        <taxon>Embryophyta</taxon>
        <taxon>Tracheophyta</taxon>
        <taxon>Spermatophyta</taxon>
        <taxon>Magnoliopsida</taxon>
        <taxon>Liliopsida</taxon>
        <taxon>Zingiberales</taxon>
        <taxon>Musaceae</taxon>
        <taxon>Ensete</taxon>
    </lineage>
</organism>
<proteinExistence type="predicted"/>